<dbReference type="PANTHER" id="PTHR30011">
    <property type="entry name" value="ALKANESULFONATE MONOOXYGENASE-RELATED"/>
    <property type="match status" value="1"/>
</dbReference>
<dbReference type="PANTHER" id="PTHR30011:SF16">
    <property type="entry name" value="C2H2 FINGER DOMAIN TRANSCRIPTION FACTOR (EUROFUNG)-RELATED"/>
    <property type="match status" value="1"/>
</dbReference>
<proteinExistence type="inferred from homology"/>
<dbReference type="GO" id="GO:0016705">
    <property type="term" value="F:oxidoreductase activity, acting on paired donors, with incorporation or reduction of molecular oxygen"/>
    <property type="evidence" value="ECO:0007669"/>
    <property type="project" value="InterPro"/>
</dbReference>
<evidence type="ECO:0000313" key="8">
    <source>
        <dbReference type="EMBL" id="SFE54516.1"/>
    </source>
</evidence>
<dbReference type="InterPro" id="IPR036661">
    <property type="entry name" value="Luciferase-like_sf"/>
</dbReference>
<feature type="binding site" evidence="6">
    <location>
        <position position="224"/>
    </location>
    <ligand>
        <name>FMN</name>
        <dbReference type="ChEBI" id="CHEBI:58210"/>
    </ligand>
</feature>
<evidence type="ECO:0000256" key="4">
    <source>
        <dbReference type="ARBA" id="ARBA00023033"/>
    </source>
</evidence>
<keyword evidence="2 6" id="KW-0288">FMN</keyword>
<dbReference type="CDD" id="cd01095">
    <property type="entry name" value="Nitrilotriacetate_monoxgenase"/>
    <property type="match status" value="1"/>
</dbReference>
<organism evidence="8 9">
    <name type="scientific">Paenibacillus algorifonticola</name>
    <dbReference type="NCBI Taxonomy" id="684063"/>
    <lineage>
        <taxon>Bacteria</taxon>
        <taxon>Bacillati</taxon>
        <taxon>Bacillota</taxon>
        <taxon>Bacilli</taxon>
        <taxon>Bacillales</taxon>
        <taxon>Paenibacillaceae</taxon>
        <taxon>Paenibacillus</taxon>
    </lineage>
</organism>
<feature type="binding site" evidence="6">
    <location>
        <position position="153"/>
    </location>
    <ligand>
        <name>FMN</name>
        <dbReference type="ChEBI" id="CHEBI:58210"/>
    </ligand>
</feature>
<dbReference type="Pfam" id="PF00296">
    <property type="entry name" value="Bac_luciferase"/>
    <property type="match status" value="1"/>
</dbReference>
<keyword evidence="1 6" id="KW-0285">Flavoprotein</keyword>
<dbReference type="EMBL" id="FONN01000003">
    <property type="protein sequence ID" value="SFE54516.1"/>
    <property type="molecule type" value="Genomic_DNA"/>
</dbReference>
<dbReference type="NCBIfam" id="TIGR03860">
    <property type="entry name" value="FMN_nitrolo"/>
    <property type="match status" value="1"/>
</dbReference>
<dbReference type="PIRSF" id="PIRSF000337">
    <property type="entry name" value="NTA_MOA"/>
    <property type="match status" value="1"/>
</dbReference>
<keyword evidence="4 8" id="KW-0503">Monooxygenase</keyword>
<evidence type="ECO:0000256" key="2">
    <source>
        <dbReference type="ARBA" id="ARBA00022643"/>
    </source>
</evidence>
<gene>
    <name evidence="8" type="ORF">SAMN04487969_103318</name>
</gene>
<feature type="binding site" evidence="6">
    <location>
        <position position="99"/>
    </location>
    <ligand>
        <name>FMN</name>
        <dbReference type="ChEBI" id="CHEBI:58210"/>
    </ligand>
</feature>
<protein>
    <submittedName>
        <fullName evidence="8">FMN-dependent oxidoreductase, nitrilotriacetate monooxygenase family</fullName>
    </submittedName>
</protein>
<feature type="binding site" evidence="6">
    <location>
        <position position="59"/>
    </location>
    <ligand>
        <name>FMN</name>
        <dbReference type="ChEBI" id="CHEBI:58210"/>
    </ligand>
</feature>
<accession>A0A1I2BEH9</accession>
<feature type="domain" description="Luciferase-like" evidence="7">
    <location>
        <begin position="22"/>
        <end position="384"/>
    </location>
</feature>
<dbReference type="RefSeq" id="WP_046228615.1">
    <property type="nucleotide sequence ID" value="NZ_FONN01000003.1"/>
</dbReference>
<evidence type="ECO:0000259" key="7">
    <source>
        <dbReference type="Pfam" id="PF00296"/>
    </source>
</evidence>
<feature type="binding site" evidence="6">
    <location>
        <position position="223"/>
    </location>
    <ligand>
        <name>FMN</name>
        <dbReference type="ChEBI" id="CHEBI:58210"/>
    </ligand>
</feature>
<reference evidence="9" key="1">
    <citation type="submission" date="2016-10" db="EMBL/GenBank/DDBJ databases">
        <authorList>
            <person name="Varghese N."/>
            <person name="Submissions S."/>
        </authorList>
    </citation>
    <scope>NUCLEOTIDE SEQUENCE [LARGE SCALE GENOMIC DNA]</scope>
    <source>
        <strain evidence="9">CGMCC 1.10223</strain>
    </source>
</reference>
<keyword evidence="3" id="KW-0560">Oxidoreductase</keyword>
<evidence type="ECO:0000256" key="5">
    <source>
        <dbReference type="ARBA" id="ARBA00033748"/>
    </source>
</evidence>
<dbReference type="InterPro" id="IPR011251">
    <property type="entry name" value="Luciferase-like_dom"/>
</dbReference>
<dbReference type="Gene3D" id="3.20.20.30">
    <property type="entry name" value="Luciferase-like domain"/>
    <property type="match status" value="1"/>
</dbReference>
<evidence type="ECO:0000256" key="1">
    <source>
        <dbReference type="ARBA" id="ARBA00022630"/>
    </source>
</evidence>
<dbReference type="AlphaFoldDB" id="A0A1I2BEH9"/>
<keyword evidence="9" id="KW-1185">Reference proteome</keyword>
<evidence type="ECO:0000256" key="6">
    <source>
        <dbReference type="PIRSR" id="PIRSR000337-1"/>
    </source>
</evidence>
<evidence type="ECO:0000313" key="9">
    <source>
        <dbReference type="Proteomes" id="UP000183410"/>
    </source>
</evidence>
<dbReference type="OrthoDB" id="3265338at2"/>
<name>A0A1I2BEH9_9BACL</name>
<evidence type="ECO:0000256" key="3">
    <source>
        <dbReference type="ARBA" id="ARBA00023002"/>
    </source>
</evidence>
<feature type="binding site" evidence="6">
    <location>
        <position position="149"/>
    </location>
    <ligand>
        <name>FMN</name>
        <dbReference type="ChEBI" id="CHEBI:58210"/>
    </ligand>
</feature>
<dbReference type="GO" id="GO:0004497">
    <property type="term" value="F:monooxygenase activity"/>
    <property type="evidence" value="ECO:0007669"/>
    <property type="project" value="UniProtKB-KW"/>
</dbReference>
<dbReference type="SUPFAM" id="SSF51679">
    <property type="entry name" value="Bacterial luciferase-like"/>
    <property type="match status" value="1"/>
</dbReference>
<dbReference type="Proteomes" id="UP000183410">
    <property type="component" value="Unassembled WGS sequence"/>
</dbReference>
<dbReference type="InterPro" id="IPR016215">
    <property type="entry name" value="NTA_MOA"/>
</dbReference>
<sequence length="449" mass="50066">MSDTPKQLKLGLFIQSTGHHAAAWRHPETATLQSHNVHYYQQLAKTAERGKFDLLFLADDLAVPLPYKSALTDRYGKLEPLTLLSNLAAVTEHIGLAATFSTTFNEPYHAARKFASLDHISDGRAAWNVVTSALNDEAHNFGQDEILDHELRYERADEFFQVASGLWDSWDEDAVQADKESGEYFDLDKVHVLNHQGTFFSVQGPLNVARPVQGRPVIIQAGSSGTGQQFAAKNADVVFTVQNHLDSAKKFYQQVKELAETHGRSRDDIKILPGLFPIIGDTQEEAEANYQQLQQLVDRKIGTALLGGVLDNIDLSGYADDEPFPELQEAGGTRSRFQLVMETARREGLTVREVYLRFASARGHLTVIGTPEQIADQMELWLREGAADGFNIMPPYMPGGLDIFVEKVIPVLQQRGLFRTEYEGGTLRENLGLRRPASRYARQESGVDV</sequence>
<dbReference type="InterPro" id="IPR051260">
    <property type="entry name" value="Diverse_substr_monoxygenases"/>
</dbReference>
<comment type="similarity">
    <text evidence="5">Belongs to the NtaA/SnaA/DszA monooxygenase family.</text>
</comment>